<comment type="caution">
    <text evidence="1">The sequence shown here is derived from an EMBL/GenBank/DDBJ whole genome shotgun (WGS) entry which is preliminary data.</text>
</comment>
<keyword evidence="2" id="KW-1185">Reference proteome</keyword>
<dbReference type="EMBL" id="JAEVFJ010000011">
    <property type="protein sequence ID" value="KAH8101816.1"/>
    <property type="molecule type" value="Genomic_DNA"/>
</dbReference>
<gene>
    <name evidence="1" type="ORF">BXZ70DRAFT_932038</name>
</gene>
<organism evidence="1 2">
    <name type="scientific">Cristinia sonorae</name>
    <dbReference type="NCBI Taxonomy" id="1940300"/>
    <lineage>
        <taxon>Eukaryota</taxon>
        <taxon>Fungi</taxon>
        <taxon>Dikarya</taxon>
        <taxon>Basidiomycota</taxon>
        <taxon>Agaricomycotina</taxon>
        <taxon>Agaricomycetes</taxon>
        <taxon>Agaricomycetidae</taxon>
        <taxon>Agaricales</taxon>
        <taxon>Pleurotineae</taxon>
        <taxon>Stephanosporaceae</taxon>
        <taxon>Cristinia</taxon>
    </lineage>
</organism>
<sequence>MMLFPQLLTLSFEPNSSRALVALSLDSYSPVRPLQHSTFTTHPTQSITSPSKHHLIQHVLHCRCRSHHRRCCCPRHGWLGSPQRQELRHGCS</sequence>
<dbReference type="AlphaFoldDB" id="A0A8K0URJ3"/>
<name>A0A8K0URJ3_9AGAR</name>
<proteinExistence type="predicted"/>
<protein>
    <submittedName>
        <fullName evidence="1">Uncharacterized protein</fullName>
    </submittedName>
</protein>
<accession>A0A8K0URJ3</accession>
<reference evidence="1" key="1">
    <citation type="journal article" date="2021" name="New Phytol.">
        <title>Evolutionary innovations through gain and loss of genes in the ectomycorrhizal Boletales.</title>
        <authorList>
            <person name="Wu G."/>
            <person name="Miyauchi S."/>
            <person name="Morin E."/>
            <person name="Kuo A."/>
            <person name="Drula E."/>
            <person name="Varga T."/>
            <person name="Kohler A."/>
            <person name="Feng B."/>
            <person name="Cao Y."/>
            <person name="Lipzen A."/>
            <person name="Daum C."/>
            <person name="Hundley H."/>
            <person name="Pangilinan J."/>
            <person name="Johnson J."/>
            <person name="Barry K."/>
            <person name="LaButti K."/>
            <person name="Ng V."/>
            <person name="Ahrendt S."/>
            <person name="Min B."/>
            <person name="Choi I.G."/>
            <person name="Park H."/>
            <person name="Plett J.M."/>
            <person name="Magnuson J."/>
            <person name="Spatafora J.W."/>
            <person name="Nagy L.G."/>
            <person name="Henrissat B."/>
            <person name="Grigoriev I.V."/>
            <person name="Yang Z.L."/>
            <person name="Xu J."/>
            <person name="Martin F.M."/>
        </authorList>
    </citation>
    <scope>NUCLEOTIDE SEQUENCE</scope>
    <source>
        <strain evidence="1">KKN 215</strain>
    </source>
</reference>
<dbReference type="Proteomes" id="UP000813824">
    <property type="component" value="Unassembled WGS sequence"/>
</dbReference>
<evidence type="ECO:0000313" key="1">
    <source>
        <dbReference type="EMBL" id="KAH8101816.1"/>
    </source>
</evidence>
<evidence type="ECO:0000313" key="2">
    <source>
        <dbReference type="Proteomes" id="UP000813824"/>
    </source>
</evidence>